<gene>
    <name evidence="2" type="ORF">NAEGRDRAFT_64283</name>
</gene>
<dbReference type="Proteomes" id="UP000006671">
    <property type="component" value="Unassembled WGS sequence"/>
</dbReference>
<protein>
    <submittedName>
        <fullName evidence="2">Predicted protein</fullName>
    </submittedName>
</protein>
<evidence type="ECO:0000313" key="2">
    <source>
        <dbReference type="EMBL" id="EFC47753.1"/>
    </source>
</evidence>
<dbReference type="AlphaFoldDB" id="D2V622"/>
<feature type="region of interest" description="Disordered" evidence="1">
    <location>
        <begin position="1"/>
        <end position="34"/>
    </location>
</feature>
<organism evidence="3">
    <name type="scientific">Naegleria gruberi</name>
    <name type="common">Amoeba</name>
    <dbReference type="NCBI Taxonomy" id="5762"/>
    <lineage>
        <taxon>Eukaryota</taxon>
        <taxon>Discoba</taxon>
        <taxon>Heterolobosea</taxon>
        <taxon>Tetramitia</taxon>
        <taxon>Eutetramitia</taxon>
        <taxon>Vahlkampfiidae</taxon>
        <taxon>Naegleria</taxon>
    </lineage>
</organism>
<evidence type="ECO:0000313" key="3">
    <source>
        <dbReference type="Proteomes" id="UP000006671"/>
    </source>
</evidence>
<dbReference type="VEuPathDB" id="AmoebaDB:NAEGRDRAFT_64283"/>
<dbReference type="GeneID" id="8849383"/>
<reference evidence="2 3" key="1">
    <citation type="journal article" date="2010" name="Cell">
        <title>The genome of Naegleria gruberi illuminates early eukaryotic versatility.</title>
        <authorList>
            <person name="Fritz-Laylin L.K."/>
            <person name="Prochnik S.E."/>
            <person name="Ginger M.L."/>
            <person name="Dacks J.B."/>
            <person name="Carpenter M.L."/>
            <person name="Field M.C."/>
            <person name="Kuo A."/>
            <person name="Paredez A."/>
            <person name="Chapman J."/>
            <person name="Pham J."/>
            <person name="Shu S."/>
            <person name="Neupane R."/>
            <person name="Cipriano M."/>
            <person name="Mancuso J."/>
            <person name="Tu H."/>
            <person name="Salamov A."/>
            <person name="Lindquist E."/>
            <person name="Shapiro H."/>
            <person name="Lucas S."/>
            <person name="Grigoriev I.V."/>
            <person name="Cande W.Z."/>
            <person name="Fulton C."/>
            <person name="Rokhsar D.S."/>
            <person name="Dawson S.C."/>
        </authorList>
    </citation>
    <scope>NUCLEOTIDE SEQUENCE [LARGE SCALE GENOMIC DNA]</scope>
    <source>
        <strain evidence="2 3">NEG-M</strain>
    </source>
</reference>
<accession>D2V622</accession>
<evidence type="ECO:0000256" key="1">
    <source>
        <dbReference type="SAM" id="MobiDB-lite"/>
    </source>
</evidence>
<dbReference type="RefSeq" id="XP_002680497.1">
    <property type="nucleotide sequence ID" value="XM_002680451.1"/>
</dbReference>
<feature type="region of interest" description="Disordered" evidence="1">
    <location>
        <begin position="147"/>
        <end position="175"/>
    </location>
</feature>
<sequence length="308" mass="34718">MTMQSSQYTSPFLQFKLSKPSKVEKPQHQMKQHNSHVFVHQEHVAPQPKSSNSSNPPMMMQNYHYIPPIFVNNSPPPSQISSQILPPPQEALQHQFTMSSSQPQYHHQFMTQPEKKVKKAKRTQSPPVPASQQATQPAYIHWKFNESFDNSPQQSTSTSSLPSSNSTVGKSTNSKRSKKVKYGCLAFSLSDCTLVNNINYQRPHHNTNNNWLPSSNIPNCNIIQSSQPTFPIESKESNIPSNNSNNQLHGILNYSNNSEHSLHIAKNQEANMVKNQESPLTTVETSLSPNQVSPRVIRTNISIKDILN</sequence>
<feature type="compositionally biased region" description="Polar residues" evidence="1">
    <location>
        <begin position="92"/>
        <end position="111"/>
    </location>
</feature>
<dbReference type="EMBL" id="GG738853">
    <property type="protein sequence ID" value="EFC47753.1"/>
    <property type="molecule type" value="Genomic_DNA"/>
</dbReference>
<feature type="compositionally biased region" description="Low complexity" evidence="1">
    <location>
        <begin position="150"/>
        <end position="166"/>
    </location>
</feature>
<proteinExistence type="predicted"/>
<dbReference type="KEGG" id="ngr:NAEGRDRAFT_64283"/>
<feature type="compositionally biased region" description="Polar residues" evidence="1">
    <location>
        <begin position="1"/>
        <end position="12"/>
    </location>
</feature>
<name>D2V622_NAEGR</name>
<keyword evidence="3" id="KW-1185">Reference proteome</keyword>
<dbReference type="InParanoid" id="D2V622"/>
<feature type="region of interest" description="Disordered" evidence="1">
    <location>
        <begin position="92"/>
        <end position="135"/>
    </location>
</feature>